<dbReference type="SUPFAM" id="SSF48452">
    <property type="entry name" value="TPR-like"/>
    <property type="match status" value="4"/>
</dbReference>
<feature type="signal peptide" evidence="2">
    <location>
        <begin position="1"/>
        <end position="21"/>
    </location>
</feature>
<dbReference type="Pfam" id="PF13181">
    <property type="entry name" value="TPR_8"/>
    <property type="match status" value="1"/>
</dbReference>
<feature type="chain" id="PRO_5016962777" evidence="2">
    <location>
        <begin position="22"/>
        <end position="1007"/>
    </location>
</feature>
<dbReference type="PANTHER" id="PTHR12558">
    <property type="entry name" value="CELL DIVISION CYCLE 16,23,27"/>
    <property type="match status" value="1"/>
</dbReference>
<dbReference type="Proteomes" id="UP000255024">
    <property type="component" value="Unassembled WGS sequence"/>
</dbReference>
<dbReference type="RefSeq" id="WP_115090722.1">
    <property type="nucleotide sequence ID" value="NZ_CP068107.1"/>
</dbReference>
<gene>
    <name evidence="3" type="ORF">NCTC11179_01400</name>
</gene>
<dbReference type="InterPro" id="IPR011990">
    <property type="entry name" value="TPR-like_helical_dom_sf"/>
</dbReference>
<keyword evidence="1" id="KW-0802">TPR repeat</keyword>
<evidence type="ECO:0000256" key="2">
    <source>
        <dbReference type="SAM" id="SignalP"/>
    </source>
</evidence>
<accession>A0A378RLD9</accession>
<feature type="repeat" description="TPR" evidence="1">
    <location>
        <begin position="282"/>
        <end position="315"/>
    </location>
</feature>
<protein>
    <submittedName>
        <fullName evidence="3">Tetratricopeptide repeat protein</fullName>
    </submittedName>
</protein>
<dbReference type="PANTHER" id="PTHR12558:SF13">
    <property type="entry name" value="CELL DIVISION CYCLE PROTEIN 27 HOMOLOG"/>
    <property type="match status" value="1"/>
</dbReference>
<sequence length="1007" mass="115024">MRRINRLACIAALVGSMCLYAQQTAVYTGPYATFNHAVALYNEQEYLAAQLLFDKIKKENSLENKEIEADCAYYIANCAIRLDQSGAENKIDDFVANYPTSSKQNIAYIEATDYYFTRGQFAKAAHYAAKVKDHVIETEKVADRFFFEKGYSSFYMKNRKEAKKYLEKVSPNGEWSEQATYYLGYIAYDTDNFDDAKKLFEKVESKEKYKEKMGYFQADMNFKTGNFEQAITDGLSQINKSNPQEKSELSKIIGESYFNLKQYDKALPYLVEYKGKNGKWNNTDYYQLGYAYYKSKDYEKAIEQFNKIIVGDNAIAQNAYYHLGESYLHTHKKTQALNAFKNASEMRFDASIQEDAYLNYGKLSYDIGNAYQSAPKVISGFMEKYPTSPYKEEMEGLLIDSYITSKNFSEALVLLEKNKTTANKEAYQKVTFYRGLELFAEGKYDEALAMFTKSLVERQDGAFTARAYYWQAESNYALNKFSEAISSYVSFLGSPQAKNTNEYKNVNYGLGYTYFKQKDYSNAAKQFQSFIATAPKDEARRVDAYLRLGDSQFVEGSYWAAMESYNKVIEANKVDVEYARFQKALAYGFVDRLQKKADDLIAFTKDYPKSSLADNALYELGMTYVVMQQPQKATPIFDQLLKNFPKSSYASKALLRQGLIHYNANRPDEALVKFKEVVAKYPTSAEAIEAVQNARLVYVDQGKVDEYGAWVKGLSFVSVSDLELDKDTYESAEKQYMQNNTQAAIAGFEKYLAAYPKGLKALQAHFYLGQMYFAANNPKKAQTHYLAVVEGNKNEYVEVSLSRLAEMYLKDKDTDQALLMLSRLENEAAQEQNKVFAKSNLMKLYYQEEDYTNALDYAEQVLKMAKIDDKVKSDAQIIIARTAFANKQYDKAKKGYADVAKIAKGELAAEALYYDAFFKRMDSKFDASNESVQKLAKDYSTYKYYGAKGLVLMAKNFYSLKDAYQATYILDSVIKNFGEFSDVVAEAQQELNTIKGQEAKSNSSVVQ</sequence>
<dbReference type="SMART" id="SM00028">
    <property type="entry name" value="TPR"/>
    <property type="match status" value="13"/>
</dbReference>
<feature type="repeat" description="TPR" evidence="1">
    <location>
        <begin position="317"/>
        <end position="350"/>
    </location>
</feature>
<dbReference type="AlphaFoldDB" id="A0A378RLD9"/>
<evidence type="ECO:0000313" key="4">
    <source>
        <dbReference type="Proteomes" id="UP000255024"/>
    </source>
</evidence>
<keyword evidence="2" id="KW-0732">Signal</keyword>
<evidence type="ECO:0000256" key="1">
    <source>
        <dbReference type="PROSITE-ProRule" id="PRU00339"/>
    </source>
</evidence>
<keyword evidence="4" id="KW-1185">Reference proteome</keyword>
<feature type="repeat" description="TPR" evidence="1">
    <location>
        <begin position="542"/>
        <end position="575"/>
    </location>
</feature>
<dbReference type="Gene3D" id="1.25.40.10">
    <property type="entry name" value="Tetratricopeptide repeat domain"/>
    <property type="match status" value="7"/>
</dbReference>
<evidence type="ECO:0000313" key="3">
    <source>
        <dbReference type="EMBL" id="STZ27863.1"/>
    </source>
</evidence>
<dbReference type="Pfam" id="PF13432">
    <property type="entry name" value="TPR_16"/>
    <property type="match status" value="4"/>
</dbReference>
<feature type="repeat" description="TPR" evidence="1">
    <location>
        <begin position="614"/>
        <end position="647"/>
    </location>
</feature>
<name>A0A378RLD9_MYROD</name>
<feature type="repeat" description="TPR" evidence="1">
    <location>
        <begin position="504"/>
        <end position="537"/>
    </location>
</feature>
<dbReference type="InterPro" id="IPR019734">
    <property type="entry name" value="TPR_rpt"/>
</dbReference>
<organism evidence="3 4">
    <name type="scientific">Myroides odoratus</name>
    <name type="common">Flavobacterium odoratum</name>
    <dbReference type="NCBI Taxonomy" id="256"/>
    <lineage>
        <taxon>Bacteria</taxon>
        <taxon>Pseudomonadati</taxon>
        <taxon>Bacteroidota</taxon>
        <taxon>Flavobacteriia</taxon>
        <taxon>Flavobacteriales</taxon>
        <taxon>Flavobacteriaceae</taxon>
        <taxon>Myroides</taxon>
    </lineage>
</organism>
<proteinExistence type="predicted"/>
<dbReference type="EMBL" id="UGQL01000001">
    <property type="protein sequence ID" value="STZ27863.1"/>
    <property type="molecule type" value="Genomic_DNA"/>
</dbReference>
<dbReference type="PROSITE" id="PS50005">
    <property type="entry name" value="TPR"/>
    <property type="match status" value="5"/>
</dbReference>
<reference evidence="3 4" key="1">
    <citation type="submission" date="2018-06" db="EMBL/GenBank/DDBJ databases">
        <authorList>
            <consortium name="Pathogen Informatics"/>
            <person name="Doyle S."/>
        </authorList>
    </citation>
    <scope>NUCLEOTIDE SEQUENCE [LARGE SCALE GENOMIC DNA]</scope>
    <source>
        <strain evidence="3 4">NCTC11179</strain>
    </source>
</reference>